<evidence type="ECO:0000256" key="3">
    <source>
        <dbReference type="ARBA" id="ARBA00022840"/>
    </source>
</evidence>
<protein>
    <submittedName>
        <fullName evidence="5">ATP-binding cassette domain-containing protein</fullName>
    </submittedName>
</protein>
<evidence type="ECO:0000259" key="4">
    <source>
        <dbReference type="PROSITE" id="PS50893"/>
    </source>
</evidence>
<evidence type="ECO:0000256" key="1">
    <source>
        <dbReference type="ARBA" id="ARBA00022737"/>
    </source>
</evidence>
<dbReference type="RefSeq" id="WP_069575950.1">
    <property type="nucleotide sequence ID" value="NZ_CP059540.1"/>
</dbReference>
<keyword evidence="2" id="KW-0547">Nucleotide-binding</keyword>
<evidence type="ECO:0000313" key="5">
    <source>
        <dbReference type="EMBL" id="QMT16089.1"/>
    </source>
</evidence>
<keyword evidence="3 5" id="KW-0067">ATP-binding</keyword>
<name>A0A7D7MAF2_PLAMR</name>
<dbReference type="InterPro" id="IPR032781">
    <property type="entry name" value="ABC_tran_Xtn"/>
</dbReference>
<reference evidence="5 6" key="1">
    <citation type="submission" date="2020-07" db="EMBL/GenBank/DDBJ databases">
        <title>Screening of a cold-adapted Planococcus bacterium producing protease in traditional shrimp paste and protease identification by genome sequencing.</title>
        <authorList>
            <person name="Gao R."/>
            <person name="Leng W."/>
            <person name="Chu Q."/>
            <person name="Wu X."/>
            <person name="Liu H."/>
            <person name="Li X."/>
        </authorList>
    </citation>
    <scope>NUCLEOTIDE SEQUENCE [LARGE SCALE GENOMIC DNA]</scope>
    <source>
        <strain evidence="5 6">XJ11</strain>
    </source>
</reference>
<dbReference type="FunFam" id="3.40.50.300:FF:000070">
    <property type="entry name" value="Putative ABC transporter ATP-binding component"/>
    <property type="match status" value="1"/>
</dbReference>
<dbReference type="CDD" id="cd03221">
    <property type="entry name" value="ABCF_EF-3"/>
    <property type="match status" value="2"/>
</dbReference>
<dbReference type="InterPro" id="IPR003593">
    <property type="entry name" value="AAA+_ATPase"/>
</dbReference>
<evidence type="ECO:0000256" key="2">
    <source>
        <dbReference type="ARBA" id="ARBA00022741"/>
    </source>
</evidence>
<dbReference type="Proteomes" id="UP000514716">
    <property type="component" value="Chromosome"/>
</dbReference>
<dbReference type="AlphaFoldDB" id="A0A7D7MAF2"/>
<dbReference type="PANTHER" id="PTHR42855">
    <property type="entry name" value="ABC TRANSPORTER ATP-BINDING SUBUNIT"/>
    <property type="match status" value="1"/>
</dbReference>
<dbReference type="Pfam" id="PF00005">
    <property type="entry name" value="ABC_tran"/>
    <property type="match status" value="2"/>
</dbReference>
<dbReference type="InterPro" id="IPR051309">
    <property type="entry name" value="ABCF_ATPase"/>
</dbReference>
<feature type="domain" description="ABC transporter" evidence="4">
    <location>
        <begin position="2"/>
        <end position="252"/>
    </location>
</feature>
<keyword evidence="1" id="KW-0677">Repeat</keyword>
<dbReference type="PROSITE" id="PS50893">
    <property type="entry name" value="ABC_TRANSPORTER_2"/>
    <property type="match status" value="2"/>
</dbReference>
<dbReference type="Gene3D" id="3.40.50.300">
    <property type="entry name" value="P-loop containing nucleotide triphosphate hydrolases"/>
    <property type="match status" value="2"/>
</dbReference>
<dbReference type="Pfam" id="PF12848">
    <property type="entry name" value="ABC_tran_Xtn"/>
    <property type="match status" value="1"/>
</dbReference>
<dbReference type="SUPFAM" id="SSF52540">
    <property type="entry name" value="P-loop containing nucleoside triphosphate hydrolases"/>
    <property type="match status" value="2"/>
</dbReference>
<sequence>MIAVNDVSLRFGDRKLFEDVNIQFNPGNCYGLIGANGAGKSTFIKILAGELEAQSGNVSMGSGERLAVLKQNHFEYEEHAVLETVIMGHKKLYEVMSEKNAIYMKEDFSDEDGMRAAELEGEFAELNGWEAESEAAILLQGLGITEDLHDKKMSELSGSDKVKVLLAQALFGKPDVLLLDEPTNHLDLKAIQWLEEFLINFDNTVIVVSHDRHFLNKVCTHIADLDFGKIQLYVGNYDFWYESSQLATRLASDQNAKKEEKIKELQAFIARFSANASKSKQATSRKKMLDKIELDDIRPSSRKYPFVNFTIGREIGNDVLTVKDLSQTVDGNQLLNNISFNMNKDDKIVLMGDPLAKSALLRVLAEEDEPASGSARWGVTTSRAYLPIDNTEYFEGSETSLVEWLRQYSPEDESETFLRGFLGRMLFSGEEVKKKPSVLSGGEKVRCMLSKMMLAHANVLLLDEPTNHLDLESIQALNNGMIAFKGAMVFTSHDHQFIQTVANRVIEIQEDGSILDKQLTYDEFLEWKETQGIAK</sequence>
<dbReference type="PANTHER" id="PTHR42855:SF2">
    <property type="entry name" value="DRUG RESISTANCE ABC TRANSPORTER,ATP-BINDING PROTEIN"/>
    <property type="match status" value="1"/>
</dbReference>
<gene>
    <name evidence="5" type="ORF">H1Q58_08820</name>
</gene>
<dbReference type="InterPro" id="IPR003439">
    <property type="entry name" value="ABC_transporter-like_ATP-bd"/>
</dbReference>
<dbReference type="SMART" id="SM00382">
    <property type="entry name" value="AAA"/>
    <property type="match status" value="2"/>
</dbReference>
<organism evidence="5 6">
    <name type="scientific">Planococcus maritimus</name>
    <dbReference type="NCBI Taxonomy" id="192421"/>
    <lineage>
        <taxon>Bacteria</taxon>
        <taxon>Bacillati</taxon>
        <taxon>Bacillota</taxon>
        <taxon>Bacilli</taxon>
        <taxon>Bacillales</taxon>
        <taxon>Caryophanaceae</taxon>
        <taxon>Planococcus</taxon>
    </lineage>
</organism>
<dbReference type="InterPro" id="IPR027417">
    <property type="entry name" value="P-loop_NTPase"/>
</dbReference>
<proteinExistence type="predicted"/>
<feature type="domain" description="ABC transporter" evidence="4">
    <location>
        <begin position="320"/>
        <end position="535"/>
    </location>
</feature>
<dbReference type="KEGG" id="pdec:H1Q58_08820"/>
<dbReference type="EMBL" id="CP059540">
    <property type="protein sequence ID" value="QMT16089.1"/>
    <property type="molecule type" value="Genomic_DNA"/>
</dbReference>
<evidence type="ECO:0000313" key="6">
    <source>
        <dbReference type="Proteomes" id="UP000514716"/>
    </source>
</evidence>
<dbReference type="FunFam" id="3.40.50.300:FF:000011">
    <property type="entry name" value="Putative ABC transporter ATP-binding component"/>
    <property type="match status" value="1"/>
</dbReference>
<keyword evidence="6" id="KW-1185">Reference proteome</keyword>
<dbReference type="GO" id="GO:0016887">
    <property type="term" value="F:ATP hydrolysis activity"/>
    <property type="evidence" value="ECO:0007669"/>
    <property type="project" value="InterPro"/>
</dbReference>
<dbReference type="GO" id="GO:0005524">
    <property type="term" value="F:ATP binding"/>
    <property type="evidence" value="ECO:0007669"/>
    <property type="project" value="UniProtKB-KW"/>
</dbReference>
<accession>A0A7D7MAF2</accession>